<dbReference type="InterPro" id="IPR020841">
    <property type="entry name" value="PKS_Beta-ketoAc_synthase_dom"/>
</dbReference>
<dbReference type="SMART" id="SM01294">
    <property type="entry name" value="PKS_PP_betabranch"/>
    <property type="match status" value="3"/>
</dbReference>
<dbReference type="PROSITE" id="PS52004">
    <property type="entry name" value="KS3_2"/>
    <property type="match status" value="4"/>
</dbReference>
<dbReference type="PROSITE" id="PS00012">
    <property type="entry name" value="PHOSPHOPANTETHEINE"/>
    <property type="match status" value="4"/>
</dbReference>
<dbReference type="Pfam" id="PF02801">
    <property type="entry name" value="Ketoacyl-synt_C"/>
    <property type="match status" value="4"/>
</dbReference>
<dbReference type="SUPFAM" id="SSF52151">
    <property type="entry name" value="FabD/lysophospholipase-like"/>
    <property type="match status" value="4"/>
</dbReference>
<dbReference type="InterPro" id="IPR014031">
    <property type="entry name" value="Ketoacyl_synth_C"/>
</dbReference>
<dbReference type="SUPFAM" id="SSF55048">
    <property type="entry name" value="Probable ACP-binding domain of malonyl-CoA ACP transacylase"/>
    <property type="match status" value="4"/>
</dbReference>
<dbReference type="GO" id="GO:0006633">
    <property type="term" value="P:fatty acid biosynthetic process"/>
    <property type="evidence" value="ECO:0007669"/>
    <property type="project" value="InterPro"/>
</dbReference>
<dbReference type="NCBIfam" id="NF045894">
    <property type="entry name" value="PKS_plus_SDR"/>
    <property type="match status" value="4"/>
</dbReference>
<dbReference type="InterPro" id="IPR001227">
    <property type="entry name" value="Ac_transferase_dom_sf"/>
</dbReference>
<dbReference type="GO" id="GO:0033068">
    <property type="term" value="P:macrolide biosynthetic process"/>
    <property type="evidence" value="ECO:0007669"/>
    <property type="project" value="UniProtKB-ARBA"/>
</dbReference>
<evidence type="ECO:0008006" key="12">
    <source>
        <dbReference type="Google" id="ProtNLM"/>
    </source>
</evidence>
<name>A0A6F8XZN5_9ACTN</name>
<dbReference type="InterPro" id="IPR015083">
    <property type="entry name" value="NorB/c/GfsB-D-like_docking"/>
</dbReference>
<dbReference type="SMART" id="SM00827">
    <property type="entry name" value="PKS_AT"/>
    <property type="match status" value="4"/>
</dbReference>
<dbReference type="InterPro" id="IPR057326">
    <property type="entry name" value="KR_dom"/>
</dbReference>
<dbReference type="InterPro" id="IPR006162">
    <property type="entry name" value="Ppantetheine_attach_site"/>
</dbReference>
<feature type="domain" description="Ketosynthase family 3 (KS3)" evidence="9">
    <location>
        <begin position="34"/>
        <end position="457"/>
    </location>
</feature>
<evidence type="ECO:0000313" key="11">
    <source>
        <dbReference type="Proteomes" id="UP000502508"/>
    </source>
</evidence>
<keyword evidence="7" id="KW-0012">Acyltransferase</keyword>
<dbReference type="Pfam" id="PF18369">
    <property type="entry name" value="PKS_DE"/>
    <property type="match status" value="4"/>
</dbReference>
<evidence type="ECO:0000256" key="6">
    <source>
        <dbReference type="ARBA" id="ARBA00023268"/>
    </source>
</evidence>
<dbReference type="InterPro" id="IPR016036">
    <property type="entry name" value="Malonyl_transacylase_ACP-bd"/>
</dbReference>
<dbReference type="Gene3D" id="3.30.70.250">
    <property type="entry name" value="Malonyl-CoA ACP transacylase, ACP-binding"/>
    <property type="match status" value="1"/>
</dbReference>
<dbReference type="SUPFAM" id="SSF53901">
    <property type="entry name" value="Thiolase-like"/>
    <property type="match status" value="4"/>
</dbReference>
<dbReference type="Gene3D" id="3.40.366.10">
    <property type="entry name" value="Malonyl-Coenzyme A Acyl Carrier Protein, domain 2"/>
    <property type="match status" value="4"/>
</dbReference>
<feature type="domain" description="Carrier" evidence="8">
    <location>
        <begin position="4361"/>
        <end position="4436"/>
    </location>
</feature>
<dbReference type="InterPro" id="IPR032821">
    <property type="entry name" value="PKS_assoc"/>
</dbReference>
<dbReference type="InterPro" id="IPR016035">
    <property type="entry name" value="Acyl_Trfase/lysoPLipase"/>
</dbReference>
<dbReference type="Gene3D" id="3.40.50.720">
    <property type="entry name" value="NAD(P)-binding Rossmann-like Domain"/>
    <property type="match status" value="4"/>
</dbReference>
<dbReference type="InterPro" id="IPR014030">
    <property type="entry name" value="Ketoacyl_synth_N"/>
</dbReference>
<dbReference type="PANTHER" id="PTHR43775:SF51">
    <property type="entry name" value="INACTIVE PHENOLPHTHIOCEROL SYNTHESIS POLYKETIDE SYNTHASE TYPE I PKS1-RELATED"/>
    <property type="match status" value="1"/>
</dbReference>
<keyword evidence="5" id="KW-0045">Antibiotic biosynthesis</keyword>
<proteinExistence type="predicted"/>
<evidence type="ECO:0000256" key="7">
    <source>
        <dbReference type="ARBA" id="ARBA00023315"/>
    </source>
</evidence>
<feature type="domain" description="Carrier" evidence="8">
    <location>
        <begin position="5870"/>
        <end position="5945"/>
    </location>
</feature>
<reference evidence="10 11" key="2">
    <citation type="submission" date="2020-03" db="EMBL/GenBank/DDBJ databases">
        <authorList>
            <person name="Ichikawa N."/>
            <person name="Kimura A."/>
            <person name="Kitahashi Y."/>
            <person name="Uohara A."/>
        </authorList>
    </citation>
    <scope>NUCLEOTIDE SEQUENCE [LARGE SCALE GENOMIC DNA]</scope>
    <source>
        <strain evidence="10 11">NBRC 107702</strain>
    </source>
</reference>
<feature type="domain" description="Carrier" evidence="8">
    <location>
        <begin position="1394"/>
        <end position="1469"/>
    </location>
</feature>
<evidence type="ECO:0000256" key="3">
    <source>
        <dbReference type="ARBA" id="ARBA00022553"/>
    </source>
</evidence>
<dbReference type="InterPro" id="IPR009081">
    <property type="entry name" value="PP-bd_ACP"/>
</dbReference>
<dbReference type="PANTHER" id="PTHR43775">
    <property type="entry name" value="FATTY ACID SYNTHASE"/>
    <property type="match status" value="1"/>
</dbReference>
<dbReference type="Pfam" id="PF16197">
    <property type="entry name" value="KAsynt_C_assoc"/>
    <property type="match status" value="4"/>
</dbReference>
<evidence type="ECO:0000259" key="8">
    <source>
        <dbReference type="PROSITE" id="PS50075"/>
    </source>
</evidence>
<dbReference type="Pfam" id="PF08659">
    <property type="entry name" value="KR"/>
    <property type="match status" value="4"/>
</dbReference>
<organism evidence="10 11">
    <name type="scientific">Phytohabitans flavus</name>
    <dbReference type="NCBI Taxonomy" id="1076124"/>
    <lineage>
        <taxon>Bacteria</taxon>
        <taxon>Bacillati</taxon>
        <taxon>Actinomycetota</taxon>
        <taxon>Actinomycetes</taxon>
        <taxon>Micromonosporales</taxon>
        <taxon>Micromonosporaceae</taxon>
    </lineage>
</organism>
<dbReference type="InterPro" id="IPR016039">
    <property type="entry name" value="Thiolase-like"/>
</dbReference>
<dbReference type="Pfam" id="PF00109">
    <property type="entry name" value="ketoacyl-synt"/>
    <property type="match status" value="4"/>
</dbReference>
<dbReference type="InterPro" id="IPR013968">
    <property type="entry name" value="PKS_KR"/>
</dbReference>
<dbReference type="SMART" id="SM00822">
    <property type="entry name" value="PKS_KR"/>
    <property type="match status" value="4"/>
</dbReference>
<dbReference type="GO" id="GO:0004312">
    <property type="term" value="F:fatty acid synthase activity"/>
    <property type="evidence" value="ECO:0007669"/>
    <property type="project" value="TreeGrafter"/>
</dbReference>
<reference evidence="10 11" key="1">
    <citation type="submission" date="2020-03" db="EMBL/GenBank/DDBJ databases">
        <title>Whole genome shotgun sequence of Phytohabitans flavus NBRC 107702.</title>
        <authorList>
            <person name="Komaki H."/>
            <person name="Tamura T."/>
        </authorList>
    </citation>
    <scope>NUCLEOTIDE SEQUENCE [LARGE SCALE GENOMIC DNA]</scope>
    <source>
        <strain evidence="10 11">NBRC 107702</strain>
    </source>
</reference>
<dbReference type="FunFam" id="1.10.1200.10:FF:000007">
    <property type="entry name" value="Probable polyketide synthase pks17"/>
    <property type="match status" value="4"/>
</dbReference>
<dbReference type="EMBL" id="AP022870">
    <property type="protein sequence ID" value="BCB79273.1"/>
    <property type="molecule type" value="Genomic_DNA"/>
</dbReference>
<dbReference type="SUPFAM" id="SSF101173">
    <property type="entry name" value="Docking domain B of the erythromycin polyketide synthase (DEBS)"/>
    <property type="match status" value="1"/>
</dbReference>
<evidence type="ECO:0000313" key="10">
    <source>
        <dbReference type="EMBL" id="BCB79273.1"/>
    </source>
</evidence>
<feature type="domain" description="Ketosynthase family 3 (KS3)" evidence="9">
    <location>
        <begin position="4455"/>
        <end position="4878"/>
    </location>
</feature>
<dbReference type="FunFam" id="3.40.47.10:FF:000019">
    <property type="entry name" value="Polyketide synthase type I"/>
    <property type="match status" value="4"/>
</dbReference>
<feature type="domain" description="Ketosynthase family 3 (KS3)" evidence="9">
    <location>
        <begin position="2938"/>
        <end position="3352"/>
    </location>
</feature>
<dbReference type="InterPro" id="IPR050091">
    <property type="entry name" value="PKS_NRPS_Biosynth_Enz"/>
</dbReference>
<keyword evidence="3" id="KW-0597">Phosphoprotein</keyword>
<dbReference type="FunFam" id="3.40.366.10:FF:000002">
    <property type="entry name" value="Probable polyketide synthase 2"/>
    <property type="match status" value="2"/>
</dbReference>
<dbReference type="InterPro" id="IPR020806">
    <property type="entry name" value="PKS_PP-bd"/>
</dbReference>
<keyword evidence="6" id="KW-0511">Multifunctional enzyme</keyword>
<dbReference type="Gene3D" id="1.10.287.1960">
    <property type="match status" value="1"/>
</dbReference>
<keyword evidence="4" id="KW-0808">Transferase</keyword>
<dbReference type="CDD" id="cd08952">
    <property type="entry name" value="KR_1_SDR_x"/>
    <property type="match status" value="4"/>
</dbReference>
<dbReference type="Gene3D" id="1.10.1200.10">
    <property type="entry name" value="ACP-like"/>
    <property type="match status" value="4"/>
</dbReference>
<dbReference type="InterPro" id="IPR036299">
    <property type="entry name" value="Polyketide_synth_docking_sf"/>
</dbReference>
<dbReference type="SMART" id="SM00823">
    <property type="entry name" value="PKS_PP"/>
    <property type="match status" value="4"/>
</dbReference>
<evidence type="ECO:0000256" key="1">
    <source>
        <dbReference type="ARBA" id="ARBA00001957"/>
    </source>
</evidence>
<dbReference type="SUPFAM" id="SSF47336">
    <property type="entry name" value="ACP-like"/>
    <property type="match status" value="4"/>
</dbReference>
<gene>
    <name evidence="10" type="ORF">Pflav_056830</name>
</gene>
<dbReference type="RefSeq" id="WP_180201281.1">
    <property type="nucleotide sequence ID" value="NZ_BAABAP010000004.1"/>
</dbReference>
<evidence type="ECO:0000256" key="2">
    <source>
        <dbReference type="ARBA" id="ARBA00022450"/>
    </source>
</evidence>
<dbReference type="SUPFAM" id="SSF51735">
    <property type="entry name" value="NAD(P)-binding Rossmann-fold domains"/>
    <property type="match status" value="8"/>
</dbReference>
<dbReference type="Pfam" id="PF00550">
    <property type="entry name" value="PP-binding"/>
    <property type="match status" value="4"/>
</dbReference>
<dbReference type="Pfam" id="PF08990">
    <property type="entry name" value="Docking"/>
    <property type="match status" value="1"/>
</dbReference>
<protein>
    <recommendedName>
        <fullName evidence="12">Polyketide synthase</fullName>
    </recommendedName>
</protein>
<dbReference type="SMART" id="SM00825">
    <property type="entry name" value="PKS_KS"/>
    <property type="match status" value="4"/>
</dbReference>
<dbReference type="GO" id="GO:0004315">
    <property type="term" value="F:3-oxoacyl-[acyl-carrier-protein] synthase activity"/>
    <property type="evidence" value="ECO:0007669"/>
    <property type="project" value="InterPro"/>
</dbReference>
<evidence type="ECO:0000256" key="5">
    <source>
        <dbReference type="ARBA" id="ARBA00023194"/>
    </source>
</evidence>
<dbReference type="InterPro" id="IPR018201">
    <property type="entry name" value="Ketoacyl_synth_AS"/>
</dbReference>
<dbReference type="Gene3D" id="3.30.70.3290">
    <property type="match status" value="4"/>
</dbReference>
<evidence type="ECO:0000259" key="9">
    <source>
        <dbReference type="PROSITE" id="PS52004"/>
    </source>
</evidence>
<comment type="cofactor">
    <cofactor evidence="1">
        <name>pantetheine 4'-phosphate</name>
        <dbReference type="ChEBI" id="CHEBI:47942"/>
    </cofactor>
</comment>
<dbReference type="Gene3D" id="6.10.140.1830">
    <property type="match status" value="2"/>
</dbReference>
<dbReference type="InterPro" id="IPR041618">
    <property type="entry name" value="PKS_DE"/>
</dbReference>
<dbReference type="KEGG" id="pfla:Pflav_056830"/>
<evidence type="ECO:0000256" key="4">
    <source>
        <dbReference type="ARBA" id="ARBA00022679"/>
    </source>
</evidence>
<dbReference type="PROSITE" id="PS50075">
    <property type="entry name" value="CARRIER"/>
    <property type="match status" value="4"/>
</dbReference>
<dbReference type="PROSITE" id="PS00606">
    <property type="entry name" value="KS3_1"/>
    <property type="match status" value="4"/>
</dbReference>
<dbReference type="InterPro" id="IPR014043">
    <property type="entry name" value="Acyl_transferase_dom"/>
</dbReference>
<dbReference type="CDD" id="cd00833">
    <property type="entry name" value="PKS"/>
    <property type="match status" value="4"/>
</dbReference>
<accession>A0A6F8XZN5</accession>
<dbReference type="Proteomes" id="UP000502508">
    <property type="component" value="Chromosome"/>
</dbReference>
<feature type="domain" description="Ketosynthase family 3 (KS3)" evidence="9">
    <location>
        <begin position="1488"/>
        <end position="1906"/>
    </location>
</feature>
<feature type="domain" description="Carrier" evidence="8">
    <location>
        <begin position="2844"/>
        <end position="2919"/>
    </location>
</feature>
<dbReference type="InterPro" id="IPR036736">
    <property type="entry name" value="ACP-like_sf"/>
</dbReference>
<keyword evidence="11" id="KW-1185">Reference proteome</keyword>
<dbReference type="Pfam" id="PF00698">
    <property type="entry name" value="Acyl_transf_1"/>
    <property type="match status" value="4"/>
</dbReference>
<dbReference type="GO" id="GO:0031177">
    <property type="term" value="F:phosphopantetheine binding"/>
    <property type="evidence" value="ECO:0007669"/>
    <property type="project" value="InterPro"/>
</dbReference>
<keyword evidence="2" id="KW-0596">Phosphopantetheine</keyword>
<dbReference type="Gene3D" id="3.40.47.10">
    <property type="match status" value="4"/>
</dbReference>
<sequence>MTSTEEKLRDYLKRVTSDLQLTRQRLKAVENRDGEPIAVIGMACHYPGGVRSPEDLWRLVVEGVDAISDLPNDRGWDVDAIYDPDPDRPGTTYTREGGFLAGVADFDAAFFGISPREALAMDPQQRLLLETAWEAVESAGVDPSTLRGTDTGTFVGAGNSSYVSLVGSDESAEGYTVTGAAASVISGRISYLLGLEGPAVTVDTACSASLVALHLAAQSLRSGECSLAFAGGVAVMATPAEFVEFSRQRGLAPDGRCKPFADAADGVGWGEGVGVLLLERLSDAQRNGHPVLALIRGSAVNQDGASSGLTAPSGPSQQRVIRSALDNARLAADQVDVVEGHGTGTTLGDPIEAQALLETYGQGRERPLWLGSVKSNIGHTQAAAGVAGVIKMIQAIRYGLVPKTLHVDAPSTRVDWSTGAIALAAEAVGWPDVDRPRRAGVSSFGISGTNAHVIVEQPPTPELAEPSPSPALVPWIVSAKSEPALDAQIERLAGFPLAERLDVGHSLAAGRALFPYRAVLLASAEGVSEAARGEARPAPVAMLFSGQGSQRLGMGRDLYDRFPVFASALDEVLSHLDPGVRDAMWGTDAGALDETGWAQPALFAVEVALFRLVASFGVTPDHVAGHSIGEVAAAHAAGVLSLEDACRLVSARASLMQALPAGGAMVALRAAEADVLPVLTDGVSIAAVNGPTSVVIAGEEEAVLSIAAGFGTSTRLRVSHAFHSPLMEPMLAPFRAAIERLTFATPRIPVVGAGDVTDPEYWVRHVRDTVRFSDAVSSLDGATFLEIGPDGVLTALAGTGVPTLRKDRDEETTLLTALAHLHTAGASVDWSPLLSGGRRADLPTYPFQRQRFWPEAEPVGAEPADGEFWSLVDGTPDDVAATLDLDGDTVEAMLPALRSWRSRRSLRSEVDERRYRVTWTRLREPARATLGGAWLVAVPDEDREWADAVTAALAGQGAAVVGLSVDGTTDRASLAGRVTALATEHGPFAGVVSLLGVEEDGPLAVLALVQALGDADLSAPLWCVTRGAVATGRGDRLIRPAHAAVWGLGRTVALEQPARWGGLVDLPDTVDDRAAQRLAAALAGRLGHEDQVAVRPSGTFGRRLVRAAAGNRSVATWRARGTVLVTGGTGGLGMRVARWAAANGAEHLILASRRGSAAPGVEELRQELTEAGTRVTIAACDVGDRGALAALLNGHEVTAVFHVAGYTEDGDGVLALAPDDLAAMMRTKAASAWHLHELTRDADLDAFVLFSSVAATWGGGGQPAYSAANAVLDAIAEHRRAEGLSGTSVAWGTWGEVGMTADRSESDEQLRRRGVLPLRPELAIAALQRALDDGEGVLTVAEMDWHRFLPVFTATRPSPLLSELPEARSLSEGGALTGTHADRLVRLSGAERDRALLDLVRAEAAAVLKHESADAVRPDHAFRELGFDSLAAVELRNRLTAATGLELPTTLVFDYPTPSVLSGLLAARLSGVESAPEAAAAVAPAAVADPIVIVGMSCRYPGGADSAEALWRMLVEGRDGISPFPTDRGWDLNGLLGGRSHTRSGGFLAGAGGFDAGFFKISPREAVAMDPQQRLLLEVSWEAVERAGIDPLSLKGSPTGVFVGASAQGYETAMDDVAGDAEGYVVTGSAPSVTSGRLSYVMGLEGPAVTVDTACSSSLVALHLAAQALRQGECDLALVGGVTVMATPAAFVEFSKQGGVAADGRCKAFSDSADGTGWAEGVGVLVVERLSDAVRRGHEVLAVVRSSAVNQDGASNGLTAPNGPSQQRVIRQALANAGLTASDVDMLEAHGTGTALGDPIEAQAVLATYGQGREHPLLLGSIKSNIGHTQAAAGVAGVIKAVQALRTGVAPTTLHVTAPSSHVDWSAGSVALLTSTVEWPEVARPRRAAVSSFGISGTNAHVILEQATAPEPMAEPAAAPDVVAWPVAAASEAALDGQVAQIAGLPLADRLHVGHSLATGRAALERRAVLLAAGDGATEVARGIARPGPVAMLFSGQGSQRLGMGRELYDRFPVFAAALDDALAHLDPGLCDVMWGSDSSLLNQTGWAQPALFAVEVALYRLVESWGIRADHLAGHSIGEVAAAHVAGVLSLEDAATLVSARARLMQALPAGGAMVAVQASEVDVLPLLTDGVSIAAVNSPGSVVLAGEEQAVLELAGRFERTTRLRVSHAFHSHLMDPMLAGFRAVVSSLSFAPPRIPLAAGGDVTDPEYWVRHVRETVRFADAVAALREAGASTFLEVGPDGPLSAMAREQLPESATVAPLLRKDRPEEVAALTAAARLHVTGIDVDWTETLAGLGARRIDLPTYPFQHERYWAEPTTPAGVGADPVDAEFWAAVERADLESLASTLDLDGETVTAMVPALSTWRRRRHTESTLDSWRYRESWSPLAEPAPHELTGRWLAVVPDGADEWVTTVAAALGTATVSVGELEGGEYEGVVSLLAPAAREEPQAAAAATANLVRALAETGIEAPLWVVTRGAVAVDDTDPLPRPAQAAVWGLGRVAAMEQPHRWGGLVDLPETLDERMLRRTAGLFAESEGEDQVAVRSAGAYGRRLIPASGDAPAWTPSGTVLVTGGTGALGQRVARWLAANGAERLLLVSRRGPDARGAAELNEELTAIGVDVTIAACDAADRAAVAALLDGRRLSAVVHTAGTLDDGVLDSLTPDRFDGVFRSKVDAALVLDELAPDVDAFVLFSSTAHAIGNPGQANYAAANAALEAIAARRWAAGRAATSIAWGAWAGDGMASRDGVVEWTRSGVAPMDPDLALTALARAAGQPAPAVVVADIRRPHLLEALNATRPSLLLADLPGAAAVISAAREAWATAGTAGAALRERLGGLPEAERTAALLDLVRERAGAVLGYGATASLDVDKAFRDLGFDSLTAVELRNQLGTVTGLALPAALVFDFPTPRALATHLLGELTGESDGAVVARVRTAGETDEPIAIVGMACRFPGGVRSPEDLWRLVDEGRDAISAFPADRGWDPAIQSDTHEGGFLDGVADFDAAFFGISPREAVAMDPQQRLLLETAWEAFEAAGFDPGAFRASQTGVFVGTNGQDYAGLFVNSKESESGHAATGLAASVIAGRLAYTFGLEGPAMTVDTACSSSLLALHLAAESLRRGECDLALAGGVTVMTTSDAFVELSRQGALSPDGRCKAFGEGADGTGFAEGVGLLLVERLADAERNGHRVLALLRGSAVNQDGASNGLSAPNGRAQQRVTRQALANAGLDSSDVDAVEAHGTGTKLGDPIEAQALLAAYGQERERPLWLGSVKSNIGHTQAAAGVASVIKMVEAMRHGVLPKTLHAETPTPHVDWTAGAVQPLTERIDWPETGRPRRVGVSSFGISGTNVHAILEQAPARPESPLAAGLEPAITPYMLSGKTPVALRGQAAALADHLDSHRDMRPAEVAYALATTRAAFDHRAVVLGAEADQLRERLRALANGEQPGGVATGVARTTGKVAFVFPGQGSQWAGMAVALLDTAPAFAEHVARCERALAPHLDWKVTDVLRAAPGAPSIDQVGVVQPVLFTVMVSLAALWQSYGVRPDAVVGTSQGEIAAAYVAGALSLEDAALVIARRSRVLGAELVDKGALASLALPVEAAQERISRWNGRLSIGGINAPALVTVAGDHEALAELGAECEAEGIRMRVVAASVSTHCADVDPIRPQLLDVLTGLSPRDPDVPIFSTVTGERLAPGELVDAEYWYSNTREPVLFGQATERLLAYGCDTFLEISPHPVLSLAIDGTAAAAGAEPAVLGSLRRGEGGLERFLTSLGEAHARGVPVDWTAVLPATRPVSLPTYAFQRDRYWPVPSLVAGGGSGDPLDKEFWGAVESEDVDGLAARLDLPADSLADVVPALLSWRRQRRDESTVESWRYRVAWRPIPALGPATLTGTWLLATAHGFPAGDVASALEAAGAHVRHLVLDESCVDRAALATQLGDVGPVAGIVSVAAAAEEPCEAYPGLAVGLALNLALLQALGDAGIDAPLWLLTRGAVAAGPADRVPNPVQAQVLGLGWSAALEHPHRWGGVVDVPEILDATGGRRLAAVLAGAGEDQVALRASGALARRVVRAPSTPNSSRPWAPRGTILVTGGTGTIGPDLVRWLAGQGAEHIVLPTRRGLDAPGMADLATELGATGTRVDVIACEVAHRDAVAALLAGLKADGHTIRTAIHAAAVIELAMLAETSMADFERVIAAKVRGAQHLDELLDSEELDAFVLYSSNAGMWGSGEHGAYVAGNAYLGALAHSRRARGLVATSVHWGKWPDDVERFGQEDPFGIRRGGLEYIDPQLALSGLKRTLDDDETAIALTNVRWDRYFPVFTSGRATTLFDEVPEVRALSEADERATDERDEGEFAARLRGLLPAEQERMLLALVRGEAAKVLGHASPEALGDRRAFREVGFDSVTAVDLRNRLATATGLTLPATMVFDHPNPVALADFLRGQVLGTAGAAATPVAAAHVADDEPIAIVGMACRYPGGVRSPEDLWRLVLDGVDAITSWPTDRGWDAAALYDADRDREGKTYSLHGGFLDDAAGFDPGFFGVSPREALAMDPQQRLLLETAWEAVERAGIDPASLRGSQTGAFIGATYQDYAAGASTEEASETHMVTGSASCVVSGRVSYLLGLEGPAVSLDTGCSSSLVALHLAAQSLRTGESSLALAGGVTVMPNPTEFVAFSRLGALSTDGRCKAFGEGADGMSLAEGVGVVLVEKLSDAVRNGHPVLAVLRGSAMNQDGASNGLTAPNGPSQQRVIRQALANAGLAPSDVDAVEAHGTGTALGDPIEAQALLATYGQDRDRPLLLGSVKSNIGHTQMASGVAGIIKMVMALRHGHLPRTLHADERSSHVDWTAGAIELLTDPTEWPVNGHPRRAGVSSFGISGTNVHAILEEAPASGPPIEADGPAGPVPWLVSGRSGDALREQAAQLLSYLEAGADPAHLGWSLATARSTFEHRAVIVGESLDDARAGLSALVSGAESAGLVTGAVVEGGGRGGVFVFPGQGSQWWGMGRELMASSDVFREAVHECAAALAPYVDWSVADVVAGTGDPELMERVDVVQPALFTIMVALAELWRSYGVTPAAVVGHSQGEIAAAYVAGALSLADAAAVVALRSRALVGLCGHGGMMSVAAPVERVTELVTPWAGDLSVAAVNGPASVVVSGTPAALDALAAACEQVEVRARRVSVDYASHGPQVESVRDELLRVLAGVRPQPSRIPFYSTVSGGQIDTSALDAEYWYTNLRQTVRMDEATQALMTDGHRVFIEASPHPVLVPGLPDDVAGVGSLRRDDGGRTRFLTSLAEAHVLGVPVDWRVAFPGAGYRVLDLPTYPFQRRRFWISGEVASGAAGETAVDAEFWELVAGGDLESLASALEVDADAVREVAPALSSWRDRGRARSTVDSWRYRVEWTRLPDPPVANGHHTGPWLVVVPPEADPWVEEVVAALGPDTVRAEAAKLPTGETFAGVVALLGATDEAGTDGVPAGLAATVALLQALGASGITAPLWCVTRGAVSTGPQDPVTRPLQAAVWGLGRVAALEHPDRWGGLVDLPERSDSRIAARLLGVLRGDSGEDQVAVRASGVHGRRLRRASARPATVARPWRSGGTVLVTGGTGGVGGQVALWAARSGAAHLLLTSRRGLAAPGAAQLVSELESLGARVTVASCDVSDRDAVAALLAGIPSDAPLTAVMHAAGAVDGEGPVAALSGDQLGLMFGSKGASAWHLHQLTAHLGLSDFVLFSSGAGVWGSGGQPAYAAANAYLDALAEYRRSEGLAATSVAWGAWGEAGLAARSEVNEQLRRRGVLPMEPPLALAALQGALEDGTAVLTVTNMDWERFAPTFTASRPSPLLSDLAEVRRLDAAGHEGERNDGDEPALKRRLDTIPASERGREVLELVRAAAGAVLGYEAGEPIPAGRAFRDLGFDSVSAVELRNRLKAATGLTLPGALAFDYPTPTALAQNLLARLYPEDVSTVAADDPDAEIRRVLASIPVSRLRKAGLLDMVLQLAKEDGEVPAPAPTTGTSIDDMDAESLLQLAIDNTTT</sequence>
<dbReference type="InterPro" id="IPR036291">
    <property type="entry name" value="NAD(P)-bd_dom_sf"/>
</dbReference>